<gene>
    <name evidence="1" type="ORF">BDP55DRAFT_72413</name>
</gene>
<reference evidence="1" key="1">
    <citation type="submission" date="2021-06" db="EMBL/GenBank/DDBJ databases">
        <title>Comparative genomics, transcriptomics and evolutionary studies reveal genomic signatures of adaptation to plant cell wall in hemibiotrophic fungi.</title>
        <authorList>
            <consortium name="DOE Joint Genome Institute"/>
            <person name="Baroncelli R."/>
            <person name="Diaz J.F."/>
            <person name="Benocci T."/>
            <person name="Peng M."/>
            <person name="Battaglia E."/>
            <person name="Haridas S."/>
            <person name="Andreopoulos W."/>
            <person name="Labutti K."/>
            <person name="Pangilinan J."/>
            <person name="Floch G.L."/>
            <person name="Makela M.R."/>
            <person name="Henrissat B."/>
            <person name="Grigoriev I.V."/>
            <person name="Crouch J.A."/>
            <person name="De Vries R.P."/>
            <person name="Sukno S.A."/>
            <person name="Thon M.R."/>
        </authorList>
    </citation>
    <scope>NUCLEOTIDE SEQUENCE</scope>
    <source>
        <strain evidence="1">CBS 193.32</strain>
    </source>
</reference>
<evidence type="ECO:0000313" key="1">
    <source>
        <dbReference type="EMBL" id="KAK1687922.1"/>
    </source>
</evidence>
<sequence>MLCCTDIHLPPLSCTCTKTRQRRPPLHNKVAQASPQHPVYPSTIRHLKSTQRAQLPWRLTYLDIHGCLCLVLGAWSGSPLIHPHTLTSPPVLPWARFGTFHDRHLQLLLPSSIRTATPHLIAIPSRRRYLTLPLSLPLSLSLSPCLASPSTTTWLLSTSSPFPQDPAYPTQRGLPVISKLQPGSCNSVTSCLLQLHTTDTISSSPFPTHPFATPSIAAPPLASAP</sequence>
<dbReference type="Proteomes" id="UP001224890">
    <property type="component" value="Unassembled WGS sequence"/>
</dbReference>
<organism evidence="1 2">
    <name type="scientific">Colletotrichum godetiae</name>
    <dbReference type="NCBI Taxonomy" id="1209918"/>
    <lineage>
        <taxon>Eukaryota</taxon>
        <taxon>Fungi</taxon>
        <taxon>Dikarya</taxon>
        <taxon>Ascomycota</taxon>
        <taxon>Pezizomycotina</taxon>
        <taxon>Sordariomycetes</taxon>
        <taxon>Hypocreomycetidae</taxon>
        <taxon>Glomerellales</taxon>
        <taxon>Glomerellaceae</taxon>
        <taxon>Colletotrichum</taxon>
        <taxon>Colletotrichum acutatum species complex</taxon>
    </lineage>
</organism>
<name>A0AAJ0APC8_9PEZI</name>
<comment type="caution">
    <text evidence="1">The sequence shown here is derived from an EMBL/GenBank/DDBJ whole genome shotgun (WGS) entry which is preliminary data.</text>
</comment>
<keyword evidence="2" id="KW-1185">Reference proteome</keyword>
<dbReference type="RefSeq" id="XP_060431617.1">
    <property type="nucleotide sequence ID" value="XM_060578852.1"/>
</dbReference>
<dbReference type="GeneID" id="85463378"/>
<evidence type="ECO:0000313" key="2">
    <source>
        <dbReference type="Proteomes" id="UP001224890"/>
    </source>
</evidence>
<dbReference type="AlphaFoldDB" id="A0AAJ0APC8"/>
<dbReference type="EMBL" id="JAHMHR010000013">
    <property type="protein sequence ID" value="KAK1687922.1"/>
    <property type="molecule type" value="Genomic_DNA"/>
</dbReference>
<protein>
    <submittedName>
        <fullName evidence="1">Uncharacterized protein</fullName>
    </submittedName>
</protein>
<proteinExistence type="predicted"/>
<accession>A0AAJ0APC8</accession>